<feature type="repeat" description="PPR" evidence="3">
    <location>
        <begin position="336"/>
        <end position="366"/>
    </location>
</feature>
<dbReference type="InterPro" id="IPR002885">
    <property type="entry name" value="PPR_rpt"/>
</dbReference>
<dbReference type="PANTHER" id="PTHR47926">
    <property type="entry name" value="PENTATRICOPEPTIDE REPEAT-CONTAINING PROTEIN"/>
    <property type="match status" value="1"/>
</dbReference>
<evidence type="ECO:0000256" key="3">
    <source>
        <dbReference type="PROSITE-ProRule" id="PRU00708"/>
    </source>
</evidence>
<dbReference type="NCBIfam" id="TIGR00756">
    <property type="entry name" value="PPR"/>
    <property type="match status" value="7"/>
</dbReference>
<gene>
    <name evidence="5" type="ORF">RND81_07G153700</name>
</gene>
<dbReference type="PANTHER" id="PTHR47926:SF362">
    <property type="entry name" value="DYW DOMAIN-CONTAINING PROTEIN"/>
    <property type="match status" value="1"/>
</dbReference>
<keyword evidence="2" id="KW-0677">Repeat</keyword>
<proteinExistence type="inferred from homology"/>
<name>A0AAW1JNP7_SAPOF</name>
<feature type="repeat" description="PPR" evidence="3">
    <location>
        <begin position="568"/>
        <end position="602"/>
    </location>
</feature>
<keyword evidence="6" id="KW-1185">Reference proteome</keyword>
<feature type="repeat" description="PPR" evidence="3">
    <location>
        <begin position="165"/>
        <end position="199"/>
    </location>
</feature>
<protein>
    <recommendedName>
        <fullName evidence="4">DYW domain-containing protein</fullName>
    </recommendedName>
</protein>
<dbReference type="InterPro" id="IPR046960">
    <property type="entry name" value="PPR_At4g14850-like_plant"/>
</dbReference>
<dbReference type="FunFam" id="1.25.40.10:FF:000090">
    <property type="entry name" value="Pentatricopeptide repeat-containing protein, chloroplastic"/>
    <property type="match status" value="1"/>
</dbReference>
<dbReference type="Proteomes" id="UP001443914">
    <property type="component" value="Unassembled WGS sequence"/>
</dbReference>
<evidence type="ECO:0000313" key="6">
    <source>
        <dbReference type="Proteomes" id="UP001443914"/>
    </source>
</evidence>
<sequence length="874" mass="98124">MVMATMTINLLIHKPYHIPLVNFLNHHNKPSIFFKPTSKITPKPSISTLSTPLKSSALLNQTIYPPITNYNEKIRHFCEVGKLREAVELLCEYPNSNIELGTYCLVLQLCAVKKSLQNGRRVHSVISSNRLRVNTDLGVKLVFMYVNCGDLMEGRKIFDVIENGKVFLWNIMINEYAKMGDFNEGVYLYDKMIKFGIEPNEYTFSCILKCFSGLGCVGDGETIHGCVLKSNLGSNTAVVNSLVNFYFKFGKVDGAQKLFDGMLDRDTISWNSMVSGYASNGLSEKGLNVFLQMLCAGAVPNLTTMVCVFAAGADFGSGFSGKMLHGYAVKRGFDHDLTCCNTLLDMYSKCGDLDSVICVFENMDDRSIVSWTTMLATYAREGQSEGAMRLFYEMKDKGIKPDTFAVTSVLNACASSGSLDHGKEAHDYVKKHNMESDLSVCNALLDMYFKCGSVSDAELVFSQMPVRDIISWNSMIGGFSKNCFPEKALDLFLEMQHEFKPDGVTISSVLPACASLASLETGKAIHAHILRMGHFSDLYVANALVDMYVKCGALGFARLAFDMIVSKDLISWTIMISGYFIHGFGTEALTAFNDMRKEGITPDENSYTSILYACVHSGLLKEGRNVFAMMEKDRKFELKLEHYNCMVNLLSNGGKLKEAYDFIENMPLKPDSLIWGALLQGCRIHNDVKLAEQVADRIFKLEPDNKTYDTLLENIYSEAETWEKVEWLKSRISHLGLKKNQICSWIKVNDKVQIFIAGNVSAHPEYKSTEAFLRKLKAKTKIESWSMNKKYGLISSDEIEKEVARCGHSEASAIAFGVLNLEPRTIIRVTKNSRVCYECHETAKLISKTSRREIIVRDSYRFHHFKHGVCCCRC</sequence>
<feature type="repeat" description="PPR" evidence="3">
    <location>
        <begin position="266"/>
        <end position="300"/>
    </location>
</feature>
<feature type="repeat" description="PPR" evidence="3">
    <location>
        <begin position="468"/>
        <end position="498"/>
    </location>
</feature>
<dbReference type="PROSITE" id="PS51375">
    <property type="entry name" value="PPR"/>
    <property type="match status" value="7"/>
</dbReference>
<reference evidence="5" key="1">
    <citation type="submission" date="2024-03" db="EMBL/GenBank/DDBJ databases">
        <title>WGS assembly of Saponaria officinalis var. Norfolk2.</title>
        <authorList>
            <person name="Jenkins J."/>
            <person name="Shu S."/>
            <person name="Grimwood J."/>
            <person name="Barry K."/>
            <person name="Goodstein D."/>
            <person name="Schmutz J."/>
            <person name="Leebens-Mack J."/>
            <person name="Osbourn A."/>
        </authorList>
    </citation>
    <scope>NUCLEOTIDE SEQUENCE [LARGE SCALE GENOMIC DNA]</scope>
    <source>
        <strain evidence="5">JIC</strain>
    </source>
</reference>
<dbReference type="Pfam" id="PF20431">
    <property type="entry name" value="E_motif"/>
    <property type="match status" value="1"/>
</dbReference>
<dbReference type="FunFam" id="1.25.40.10:FF:000073">
    <property type="entry name" value="Pentatricopeptide repeat-containing protein chloroplastic"/>
    <property type="match status" value="1"/>
</dbReference>
<organism evidence="5 6">
    <name type="scientific">Saponaria officinalis</name>
    <name type="common">Common soapwort</name>
    <name type="synonym">Lychnis saponaria</name>
    <dbReference type="NCBI Taxonomy" id="3572"/>
    <lineage>
        <taxon>Eukaryota</taxon>
        <taxon>Viridiplantae</taxon>
        <taxon>Streptophyta</taxon>
        <taxon>Embryophyta</taxon>
        <taxon>Tracheophyta</taxon>
        <taxon>Spermatophyta</taxon>
        <taxon>Magnoliopsida</taxon>
        <taxon>eudicotyledons</taxon>
        <taxon>Gunneridae</taxon>
        <taxon>Pentapetalae</taxon>
        <taxon>Caryophyllales</taxon>
        <taxon>Caryophyllaceae</taxon>
        <taxon>Caryophylleae</taxon>
        <taxon>Saponaria</taxon>
    </lineage>
</organism>
<dbReference type="GO" id="GO:0003729">
    <property type="term" value="F:mRNA binding"/>
    <property type="evidence" value="ECO:0007669"/>
    <property type="project" value="UniProtKB-ARBA"/>
</dbReference>
<dbReference type="FunFam" id="1.25.40.10:FF:000381">
    <property type="entry name" value="Pentatricopeptide repeat-containing protein"/>
    <property type="match status" value="1"/>
</dbReference>
<dbReference type="InterPro" id="IPR011990">
    <property type="entry name" value="TPR-like_helical_dom_sf"/>
</dbReference>
<dbReference type="FunFam" id="1.25.40.10:FF:000436">
    <property type="entry name" value="Pentatricopeptide repeat-containing protein At5g39350 family"/>
    <property type="match status" value="1"/>
</dbReference>
<accession>A0AAW1JNP7</accession>
<dbReference type="AlphaFoldDB" id="A0AAW1JNP7"/>
<feature type="repeat" description="PPR" evidence="3">
    <location>
        <begin position="367"/>
        <end position="401"/>
    </location>
</feature>
<evidence type="ECO:0000256" key="1">
    <source>
        <dbReference type="ARBA" id="ARBA00006643"/>
    </source>
</evidence>
<dbReference type="InterPro" id="IPR032867">
    <property type="entry name" value="DYW_dom"/>
</dbReference>
<dbReference type="InterPro" id="IPR046848">
    <property type="entry name" value="E_motif"/>
</dbReference>
<comment type="similarity">
    <text evidence="1">Belongs to the PPR family. PCMP-H subfamily.</text>
</comment>
<dbReference type="Pfam" id="PF14432">
    <property type="entry name" value="DYW_deaminase"/>
    <property type="match status" value="1"/>
</dbReference>
<evidence type="ECO:0000256" key="2">
    <source>
        <dbReference type="ARBA" id="ARBA00022737"/>
    </source>
</evidence>
<dbReference type="GO" id="GO:0008270">
    <property type="term" value="F:zinc ion binding"/>
    <property type="evidence" value="ECO:0007669"/>
    <property type="project" value="InterPro"/>
</dbReference>
<evidence type="ECO:0000259" key="4">
    <source>
        <dbReference type="Pfam" id="PF14432"/>
    </source>
</evidence>
<dbReference type="Pfam" id="PF01535">
    <property type="entry name" value="PPR"/>
    <property type="match status" value="4"/>
</dbReference>
<evidence type="ECO:0000313" key="5">
    <source>
        <dbReference type="EMBL" id="KAK9706817.1"/>
    </source>
</evidence>
<dbReference type="EMBL" id="JBDFQZ010000007">
    <property type="protein sequence ID" value="KAK9706817.1"/>
    <property type="molecule type" value="Genomic_DNA"/>
</dbReference>
<feature type="repeat" description="PPR" evidence="3">
    <location>
        <begin position="437"/>
        <end position="467"/>
    </location>
</feature>
<comment type="caution">
    <text evidence="5">The sequence shown here is derived from an EMBL/GenBank/DDBJ whole genome shotgun (WGS) entry which is preliminary data.</text>
</comment>
<dbReference type="GO" id="GO:0009451">
    <property type="term" value="P:RNA modification"/>
    <property type="evidence" value="ECO:0007669"/>
    <property type="project" value="InterPro"/>
</dbReference>
<dbReference type="Gene3D" id="1.25.40.10">
    <property type="entry name" value="Tetratricopeptide repeat domain"/>
    <property type="match status" value="5"/>
</dbReference>
<dbReference type="Pfam" id="PF13041">
    <property type="entry name" value="PPR_2"/>
    <property type="match status" value="4"/>
</dbReference>
<feature type="domain" description="DYW" evidence="4">
    <location>
        <begin position="788"/>
        <end position="873"/>
    </location>
</feature>